<accession>A0AAD4RXQ6</accession>
<proteinExistence type="predicted"/>
<reference evidence="1" key="1">
    <citation type="submission" date="2022-04" db="EMBL/GenBank/DDBJ databases">
        <title>A functionally conserved STORR gene fusion in Papaver species that diverged 16.8 million years ago.</title>
        <authorList>
            <person name="Catania T."/>
        </authorList>
    </citation>
    <scope>NUCLEOTIDE SEQUENCE</scope>
    <source>
        <strain evidence="1">S-188037</strain>
    </source>
</reference>
<feature type="non-terminal residue" evidence="1">
    <location>
        <position position="1"/>
    </location>
</feature>
<dbReference type="AlphaFoldDB" id="A0AAD4RXQ6"/>
<comment type="caution">
    <text evidence="1">The sequence shown here is derived from an EMBL/GenBank/DDBJ whole genome shotgun (WGS) entry which is preliminary data.</text>
</comment>
<keyword evidence="2" id="KW-1185">Reference proteome</keyword>
<dbReference type="EMBL" id="JAJJMB010017633">
    <property type="protein sequence ID" value="KAI3837015.1"/>
    <property type="molecule type" value="Genomic_DNA"/>
</dbReference>
<organism evidence="1 2">
    <name type="scientific">Papaver atlanticum</name>
    <dbReference type="NCBI Taxonomy" id="357466"/>
    <lineage>
        <taxon>Eukaryota</taxon>
        <taxon>Viridiplantae</taxon>
        <taxon>Streptophyta</taxon>
        <taxon>Embryophyta</taxon>
        <taxon>Tracheophyta</taxon>
        <taxon>Spermatophyta</taxon>
        <taxon>Magnoliopsida</taxon>
        <taxon>Ranunculales</taxon>
        <taxon>Papaveraceae</taxon>
        <taxon>Papaveroideae</taxon>
        <taxon>Papaver</taxon>
    </lineage>
</organism>
<protein>
    <submittedName>
        <fullName evidence="1">Uncharacterized protein</fullName>
    </submittedName>
</protein>
<sequence length="50" mass="5586">IVKFANVEFGDNFLSMLASEGQSKQGNQVPTTVLRSWNVRGLLGCYFHIL</sequence>
<evidence type="ECO:0000313" key="1">
    <source>
        <dbReference type="EMBL" id="KAI3837015.1"/>
    </source>
</evidence>
<evidence type="ECO:0000313" key="2">
    <source>
        <dbReference type="Proteomes" id="UP001202328"/>
    </source>
</evidence>
<dbReference type="Proteomes" id="UP001202328">
    <property type="component" value="Unassembled WGS sequence"/>
</dbReference>
<gene>
    <name evidence="1" type="ORF">MKW98_005348</name>
</gene>
<name>A0AAD4RXQ6_9MAGN</name>